<evidence type="ECO:0000313" key="2">
    <source>
        <dbReference type="EMBL" id="EMP07548.1"/>
    </source>
</evidence>
<dbReference type="InterPro" id="IPR029025">
    <property type="entry name" value="T3SS_substrate_exporter_C"/>
</dbReference>
<dbReference type="SUPFAM" id="SSF160544">
    <property type="entry name" value="EscU C-terminal domain-like"/>
    <property type="match status" value="1"/>
</dbReference>
<evidence type="ECO:0000256" key="1">
    <source>
        <dbReference type="ARBA" id="ARBA00010690"/>
    </source>
</evidence>
<reference evidence="2 3" key="1">
    <citation type="submission" date="2013-01" db="EMBL/GenBank/DDBJ databases">
        <authorList>
            <person name="Harkins D.M."/>
            <person name="Durkin A.S."/>
            <person name="Brinkac L.M."/>
            <person name="Haft D.H."/>
            <person name="Selengut J.D."/>
            <person name="Sanka R."/>
            <person name="DePew J."/>
            <person name="Purushe J."/>
            <person name="Picardeau M."/>
            <person name="Werts C."/>
            <person name="Goarant C."/>
            <person name="Vinetz J.M."/>
            <person name="Sutton G.G."/>
            <person name="Nierman W.C."/>
            <person name="Fouts D.E."/>
        </authorList>
    </citation>
    <scope>NUCLEOTIDE SEQUENCE [LARGE SCALE GENOMIC DNA]</scope>
    <source>
        <strain evidence="2 3">200701872</strain>
    </source>
</reference>
<dbReference type="GO" id="GO:0016020">
    <property type="term" value="C:membrane"/>
    <property type="evidence" value="ECO:0007669"/>
    <property type="project" value="InterPro"/>
</dbReference>
<protein>
    <submittedName>
        <fullName evidence="2">FlhB/HrpN/YscU/SpaS domain protein</fullName>
    </submittedName>
</protein>
<accession>M6ZM89</accession>
<sequence>MISVALKFIPKKDNAPVITAAASGFLGDVIRNIAEKNSVPTVKIRF</sequence>
<proteinExistence type="inferred from homology"/>
<dbReference type="InterPro" id="IPR006135">
    <property type="entry name" value="T3SS_substrate_exporter"/>
</dbReference>
<dbReference type="GO" id="GO:0009306">
    <property type="term" value="P:protein secretion"/>
    <property type="evidence" value="ECO:0007669"/>
    <property type="project" value="InterPro"/>
</dbReference>
<comment type="caution">
    <text evidence="2">The sequence shown here is derived from an EMBL/GenBank/DDBJ whole genome shotgun (WGS) entry which is preliminary data.</text>
</comment>
<dbReference type="Pfam" id="PF01312">
    <property type="entry name" value="Bac_export_2"/>
    <property type="match status" value="1"/>
</dbReference>
<name>M6ZM89_LEPIR</name>
<dbReference type="AlphaFoldDB" id="M6ZM89"/>
<dbReference type="Gene3D" id="3.40.1690.10">
    <property type="entry name" value="secretion proteins EscU"/>
    <property type="match status" value="1"/>
</dbReference>
<dbReference type="BioCyc" id="LINT1193029:G11R4-2535-MONOMER"/>
<dbReference type="EMBL" id="AKWN02000230">
    <property type="protein sequence ID" value="EMP07548.1"/>
    <property type="molecule type" value="Genomic_DNA"/>
</dbReference>
<dbReference type="Proteomes" id="UP000012117">
    <property type="component" value="Unassembled WGS sequence"/>
</dbReference>
<evidence type="ECO:0000313" key="3">
    <source>
        <dbReference type="Proteomes" id="UP000012117"/>
    </source>
</evidence>
<organism evidence="2 3">
    <name type="scientific">Leptospira interrogans serovar Pyrogenes str. 200701872</name>
    <dbReference type="NCBI Taxonomy" id="1193029"/>
    <lineage>
        <taxon>Bacteria</taxon>
        <taxon>Pseudomonadati</taxon>
        <taxon>Spirochaetota</taxon>
        <taxon>Spirochaetia</taxon>
        <taxon>Leptospirales</taxon>
        <taxon>Leptospiraceae</taxon>
        <taxon>Leptospira</taxon>
    </lineage>
</organism>
<gene>
    <name evidence="2" type="ORF">LEP1GSC124_2019</name>
</gene>
<comment type="similarity">
    <text evidence="1">Belongs to the type III secretion exporter family.</text>
</comment>